<dbReference type="GO" id="GO:0005737">
    <property type="term" value="C:cytoplasm"/>
    <property type="evidence" value="ECO:0007669"/>
    <property type="project" value="TreeGrafter"/>
</dbReference>
<organism evidence="4 5">
    <name type="scientific">Solimonas terrae</name>
    <dbReference type="NCBI Taxonomy" id="1396819"/>
    <lineage>
        <taxon>Bacteria</taxon>
        <taxon>Pseudomonadati</taxon>
        <taxon>Pseudomonadota</taxon>
        <taxon>Gammaproteobacteria</taxon>
        <taxon>Nevskiales</taxon>
        <taxon>Nevskiaceae</taxon>
        <taxon>Solimonas</taxon>
    </lineage>
</organism>
<dbReference type="PROSITE" id="PS50968">
    <property type="entry name" value="BIOTINYL_LIPOYL"/>
    <property type="match status" value="1"/>
</dbReference>
<dbReference type="Pfam" id="PF00364">
    <property type="entry name" value="Biotin_lipoyl"/>
    <property type="match status" value="1"/>
</dbReference>
<dbReference type="PROSITE" id="PS00188">
    <property type="entry name" value="BIOTIN"/>
    <property type="match status" value="1"/>
</dbReference>
<dbReference type="GO" id="GO:0006094">
    <property type="term" value="P:gluconeogenesis"/>
    <property type="evidence" value="ECO:0007669"/>
    <property type="project" value="TreeGrafter"/>
</dbReference>
<dbReference type="PANTHER" id="PTHR43778">
    <property type="entry name" value="PYRUVATE CARBOXYLASE"/>
    <property type="match status" value="1"/>
</dbReference>
<accession>A0A6M2BVH2</accession>
<dbReference type="PANTHER" id="PTHR43778:SF2">
    <property type="entry name" value="PYRUVATE CARBOXYLASE, MITOCHONDRIAL"/>
    <property type="match status" value="1"/>
</dbReference>
<dbReference type="AlphaFoldDB" id="A0A6M2BVH2"/>
<dbReference type="FunFam" id="2.40.50.100:FF:000003">
    <property type="entry name" value="Acetyl-CoA carboxylase biotin carboxyl carrier protein"/>
    <property type="match status" value="1"/>
</dbReference>
<dbReference type="Gene3D" id="2.40.50.100">
    <property type="match status" value="1"/>
</dbReference>
<dbReference type="Gene3D" id="3.10.600.10">
    <property type="entry name" value="pyruvate carboxylase f1077a mutant domain"/>
    <property type="match status" value="1"/>
</dbReference>
<protein>
    <submittedName>
        <fullName evidence="4">Biotin/lipoyl-binding protein</fullName>
    </submittedName>
</protein>
<name>A0A6M2BVH2_9GAMM</name>
<evidence type="ECO:0000256" key="1">
    <source>
        <dbReference type="ARBA" id="ARBA00023267"/>
    </source>
</evidence>
<evidence type="ECO:0000256" key="2">
    <source>
        <dbReference type="SAM" id="MobiDB-lite"/>
    </source>
</evidence>
<dbReference type="InterPro" id="IPR000089">
    <property type="entry name" value="Biotin_lipoyl"/>
</dbReference>
<feature type="domain" description="Lipoyl-binding" evidence="3">
    <location>
        <begin position="59"/>
        <end position="134"/>
    </location>
</feature>
<gene>
    <name evidence="4" type="ORF">G7Y85_17850</name>
</gene>
<dbReference type="CDD" id="cd06850">
    <property type="entry name" value="biotinyl_domain"/>
    <property type="match status" value="1"/>
</dbReference>
<dbReference type="GO" id="GO:0004736">
    <property type="term" value="F:pyruvate carboxylase activity"/>
    <property type="evidence" value="ECO:0007669"/>
    <property type="project" value="TreeGrafter"/>
</dbReference>
<dbReference type="Proteomes" id="UP000472676">
    <property type="component" value="Unassembled WGS sequence"/>
</dbReference>
<dbReference type="SUPFAM" id="SSF51230">
    <property type="entry name" value="Single hybrid motif"/>
    <property type="match status" value="1"/>
</dbReference>
<feature type="region of interest" description="Disordered" evidence="2">
    <location>
        <begin position="49"/>
        <end position="71"/>
    </location>
</feature>
<evidence type="ECO:0000313" key="5">
    <source>
        <dbReference type="Proteomes" id="UP000472676"/>
    </source>
</evidence>
<comment type="caution">
    <text evidence="4">The sequence shown here is derived from an EMBL/GenBank/DDBJ whole genome shotgun (WGS) entry which is preliminary data.</text>
</comment>
<dbReference type="EMBL" id="JAAMOW010000010">
    <property type="protein sequence ID" value="NGY06642.1"/>
    <property type="molecule type" value="Genomic_DNA"/>
</dbReference>
<dbReference type="InterPro" id="IPR001882">
    <property type="entry name" value="Biotin_BS"/>
</dbReference>
<keyword evidence="5" id="KW-1185">Reference proteome</keyword>
<sequence>MQEQEEIAVEIDQGKSLVIRLQGSAEAEDSQKLFYELNGQPRAVRIDKAGAKSAQARPTAAEGDPDQIGAPMPGMVSRIAVKVGDVVSKGDPLISLEAMKMETVIAAPRDATIKQVLVASGVTVNGKDLLVVLGD</sequence>
<evidence type="ECO:0000313" key="4">
    <source>
        <dbReference type="EMBL" id="NGY06642.1"/>
    </source>
</evidence>
<evidence type="ECO:0000259" key="3">
    <source>
        <dbReference type="PROSITE" id="PS50968"/>
    </source>
</evidence>
<keyword evidence="1" id="KW-0092">Biotin</keyword>
<dbReference type="InterPro" id="IPR055268">
    <property type="entry name" value="PCB-like"/>
</dbReference>
<dbReference type="RefSeq" id="WP_166260639.1">
    <property type="nucleotide sequence ID" value="NZ_JAAMOW010000010.1"/>
</dbReference>
<proteinExistence type="predicted"/>
<reference evidence="4 5" key="1">
    <citation type="journal article" date="2014" name="Int. J. Syst. Evol. Microbiol.">
        <title>Solimonas terrae sp. nov., isolated from soil.</title>
        <authorList>
            <person name="Kim S.J."/>
            <person name="Moon J.Y."/>
            <person name="Weon H.Y."/>
            <person name="Ahn J.H."/>
            <person name="Chen W.M."/>
            <person name="Kwon S.W."/>
        </authorList>
    </citation>
    <scope>NUCLEOTIDE SEQUENCE [LARGE SCALE GENOMIC DNA]</scope>
    <source>
        <strain evidence="4 5">KIS83-12</strain>
    </source>
</reference>
<dbReference type="InterPro" id="IPR011053">
    <property type="entry name" value="Single_hybrid_motif"/>
</dbReference>